<evidence type="ECO:0000256" key="3">
    <source>
        <dbReference type="ARBA" id="ARBA00022692"/>
    </source>
</evidence>
<keyword evidence="5 6" id="KW-0472">Membrane</keyword>
<evidence type="ECO:0000256" key="6">
    <source>
        <dbReference type="SAM" id="Phobius"/>
    </source>
</evidence>
<dbReference type="PANTHER" id="PTHR35007">
    <property type="entry name" value="INTEGRAL MEMBRANE PROTEIN-RELATED"/>
    <property type="match status" value="1"/>
</dbReference>
<evidence type="ECO:0000313" key="8">
    <source>
        <dbReference type="EMBL" id="PEH88158.1"/>
    </source>
</evidence>
<dbReference type="Pfam" id="PF00482">
    <property type="entry name" value="T2SSF"/>
    <property type="match status" value="1"/>
</dbReference>
<organism evidence="8 9">
    <name type="scientific">Comamonas terrigena</name>
    <dbReference type="NCBI Taxonomy" id="32013"/>
    <lineage>
        <taxon>Bacteria</taxon>
        <taxon>Pseudomonadati</taxon>
        <taxon>Pseudomonadota</taxon>
        <taxon>Betaproteobacteria</taxon>
        <taxon>Burkholderiales</taxon>
        <taxon>Comamonadaceae</taxon>
        <taxon>Comamonas</taxon>
    </lineage>
</organism>
<feature type="transmembrane region" description="Helical" evidence="6">
    <location>
        <begin position="268"/>
        <end position="289"/>
    </location>
</feature>
<dbReference type="InterPro" id="IPR018076">
    <property type="entry name" value="T2SS_GspF_dom"/>
</dbReference>
<feature type="domain" description="Type II secretion system protein GspF" evidence="7">
    <location>
        <begin position="156"/>
        <end position="284"/>
    </location>
</feature>
<feature type="transmembrane region" description="Helical" evidence="6">
    <location>
        <begin position="86"/>
        <end position="107"/>
    </location>
</feature>
<protein>
    <submittedName>
        <fullName evidence="8">Type II secretion system protein</fullName>
    </submittedName>
</protein>
<dbReference type="RefSeq" id="WP_066540110.1">
    <property type="nucleotide sequence ID" value="NZ_PDEA01000001.1"/>
</dbReference>
<dbReference type="GeneID" id="80800075"/>
<keyword evidence="9" id="KW-1185">Reference proteome</keyword>
<dbReference type="EMBL" id="PDEA01000001">
    <property type="protein sequence ID" value="PEH88158.1"/>
    <property type="molecule type" value="Genomic_DNA"/>
</dbReference>
<reference evidence="9" key="1">
    <citation type="submission" date="2017-09" db="EMBL/GenBank/DDBJ databases">
        <title>FDA dAtabase for Regulatory Grade micrObial Sequences (FDA-ARGOS): Supporting development and validation of Infectious Disease Dx tests.</title>
        <authorList>
            <person name="Minogue T."/>
            <person name="Wolcott M."/>
            <person name="Wasieloski L."/>
            <person name="Aguilar W."/>
            <person name="Moore D."/>
            <person name="Tallon L."/>
            <person name="Sadzewicz L."/>
            <person name="Ott S."/>
            <person name="Zhao X."/>
            <person name="Nagaraj S."/>
            <person name="Vavikolanu K."/>
            <person name="Aluvathingal J."/>
            <person name="Nadendla S."/>
            <person name="Sichtig H."/>
        </authorList>
    </citation>
    <scope>NUCLEOTIDE SEQUENCE [LARGE SCALE GENOMIC DNA]</scope>
    <source>
        <strain evidence="9">FDAARGOS_394</strain>
    </source>
</reference>
<dbReference type="AlphaFoldDB" id="A0A2A7USB1"/>
<sequence length="303" mass="33116">MLIFALLTFAAVMLTAGALFFWLTPTAAAQRLQALAPTAGHSNWTETAVRLIGPFAHLSSPTAGIDATPLRLRFLNAGIRHHSAPMLYFGIKTLLPVGAALAVYSFMLTVSKASSNERMFYPLVAALVACYLPNLVLRWMASRRKREIFENFPDAADLMLVCVEAGLGLDAALTKVAEEIRLQSDALAEELHWTNLEMRAGSAREKALRNLAARTGVDEIHTFAAMLTQADRFGTSIGESLRVFSEDLRHKRQMRAEELASKIPTKMLLPLVTCIFPAIVMVVLGPAVIRIIRMALPMVAGTA</sequence>
<evidence type="ECO:0000256" key="1">
    <source>
        <dbReference type="ARBA" id="ARBA00004651"/>
    </source>
</evidence>
<evidence type="ECO:0000256" key="5">
    <source>
        <dbReference type="ARBA" id="ARBA00023136"/>
    </source>
</evidence>
<keyword evidence="2" id="KW-1003">Cell membrane</keyword>
<proteinExistence type="predicted"/>
<keyword evidence="3 6" id="KW-0812">Transmembrane</keyword>
<comment type="caution">
    <text evidence="8">The sequence shown here is derived from an EMBL/GenBank/DDBJ whole genome shotgun (WGS) entry which is preliminary data.</text>
</comment>
<dbReference type="OrthoDB" id="9810662at2"/>
<dbReference type="STRING" id="1219032.GCA_001515545_03254"/>
<evidence type="ECO:0000256" key="2">
    <source>
        <dbReference type="ARBA" id="ARBA00022475"/>
    </source>
</evidence>
<accession>A0A2A7USB1</accession>
<keyword evidence="4 6" id="KW-1133">Transmembrane helix</keyword>
<feature type="transmembrane region" description="Helical" evidence="6">
    <location>
        <begin position="119"/>
        <end position="137"/>
    </location>
</feature>
<name>A0A2A7USB1_COMTR</name>
<dbReference type="Proteomes" id="UP000220246">
    <property type="component" value="Unassembled WGS sequence"/>
</dbReference>
<evidence type="ECO:0000313" key="9">
    <source>
        <dbReference type="Proteomes" id="UP000220246"/>
    </source>
</evidence>
<evidence type="ECO:0000259" key="7">
    <source>
        <dbReference type="Pfam" id="PF00482"/>
    </source>
</evidence>
<dbReference type="PANTHER" id="PTHR35007:SF2">
    <property type="entry name" value="PILUS ASSEMBLE PROTEIN"/>
    <property type="match status" value="1"/>
</dbReference>
<evidence type="ECO:0000256" key="4">
    <source>
        <dbReference type="ARBA" id="ARBA00022989"/>
    </source>
</evidence>
<comment type="subcellular location">
    <subcellularLocation>
        <location evidence="1">Cell membrane</location>
        <topology evidence="1">Multi-pass membrane protein</topology>
    </subcellularLocation>
</comment>
<dbReference type="GO" id="GO:0005886">
    <property type="term" value="C:plasma membrane"/>
    <property type="evidence" value="ECO:0007669"/>
    <property type="project" value="UniProtKB-SubCell"/>
</dbReference>
<gene>
    <name evidence="8" type="ORF">CRM82_05655</name>
</gene>